<dbReference type="EMBL" id="OA883269">
    <property type="protein sequence ID" value="CAD7278449.1"/>
    <property type="molecule type" value="Genomic_DNA"/>
</dbReference>
<evidence type="ECO:0000256" key="3">
    <source>
        <dbReference type="ARBA" id="ARBA00022692"/>
    </source>
</evidence>
<dbReference type="GO" id="GO:0046872">
    <property type="term" value="F:metal ion binding"/>
    <property type="evidence" value="ECO:0007669"/>
    <property type="project" value="UniProtKB-KW"/>
</dbReference>
<organism evidence="9">
    <name type="scientific">Notodromas monacha</name>
    <dbReference type="NCBI Taxonomy" id="399045"/>
    <lineage>
        <taxon>Eukaryota</taxon>
        <taxon>Metazoa</taxon>
        <taxon>Ecdysozoa</taxon>
        <taxon>Arthropoda</taxon>
        <taxon>Crustacea</taxon>
        <taxon>Oligostraca</taxon>
        <taxon>Ostracoda</taxon>
        <taxon>Podocopa</taxon>
        <taxon>Podocopida</taxon>
        <taxon>Cypridocopina</taxon>
        <taxon>Cypridoidea</taxon>
        <taxon>Cyprididae</taxon>
        <taxon>Notodromas</taxon>
    </lineage>
</organism>
<keyword evidence="4" id="KW-0479">Metal-binding</keyword>
<evidence type="ECO:0008006" key="11">
    <source>
        <dbReference type="Google" id="ProtNLM"/>
    </source>
</evidence>
<evidence type="ECO:0000256" key="5">
    <source>
        <dbReference type="ARBA" id="ARBA00022989"/>
    </source>
</evidence>
<dbReference type="PROSITE" id="PS01001">
    <property type="entry name" value="SDH_CYT_2"/>
    <property type="match status" value="1"/>
</dbReference>
<proteinExistence type="predicted"/>
<dbReference type="GO" id="GO:0009055">
    <property type="term" value="F:electron transfer activity"/>
    <property type="evidence" value="ECO:0007669"/>
    <property type="project" value="InterPro"/>
</dbReference>
<dbReference type="CDD" id="cd03499">
    <property type="entry name" value="SQR_TypeC_SdhC"/>
    <property type="match status" value="1"/>
</dbReference>
<dbReference type="GO" id="GO:0005739">
    <property type="term" value="C:mitochondrion"/>
    <property type="evidence" value="ECO:0007669"/>
    <property type="project" value="GOC"/>
</dbReference>
<dbReference type="GO" id="GO:0006121">
    <property type="term" value="P:mitochondrial electron transport, succinate to ubiquinone"/>
    <property type="evidence" value="ECO:0007669"/>
    <property type="project" value="TreeGrafter"/>
</dbReference>
<gene>
    <name evidence="9" type="ORF">NMOB1V02_LOCUS6152</name>
</gene>
<keyword evidence="3 8" id="KW-0812">Transmembrane</keyword>
<sequence length="178" mass="19807">MSMVCRTSMVVLKTPQSHKLALRHILQQCSRLVASSAPLQAEGTYRGLELEIRNKKMGRPLSPFLSSYKMHFPMATSLMHRVTGTGYSSLYYLSVIGVVGLAPSFPALIESIQSLHLDPNLILATKFVLTWPVMYHMFNGLRHLAWDAGAGFDLPMVYKSGFFVLGLTTIVTLFLLSL</sequence>
<evidence type="ECO:0000313" key="9">
    <source>
        <dbReference type="EMBL" id="CAD7278449.1"/>
    </source>
</evidence>
<dbReference type="Proteomes" id="UP000678499">
    <property type="component" value="Unassembled WGS sequence"/>
</dbReference>
<dbReference type="GO" id="GO:0006099">
    <property type="term" value="P:tricarboxylic acid cycle"/>
    <property type="evidence" value="ECO:0007669"/>
    <property type="project" value="InterPro"/>
</dbReference>
<dbReference type="InterPro" id="IPR018495">
    <property type="entry name" value="Succ_DH_cyt_bsu_CS"/>
</dbReference>
<evidence type="ECO:0000256" key="1">
    <source>
        <dbReference type="ARBA" id="ARBA00004141"/>
    </source>
</evidence>
<keyword evidence="5 8" id="KW-1133">Transmembrane helix</keyword>
<feature type="transmembrane region" description="Helical" evidence="8">
    <location>
        <begin position="89"/>
        <end position="109"/>
    </location>
</feature>
<dbReference type="EMBL" id="CAJPEX010001232">
    <property type="protein sequence ID" value="CAG0918601.1"/>
    <property type="molecule type" value="Genomic_DNA"/>
</dbReference>
<dbReference type="PANTHER" id="PTHR10978:SF5">
    <property type="entry name" value="SUCCINATE DEHYDROGENASE CYTOCHROME B560 SUBUNIT, MITOCHONDRIAL"/>
    <property type="match status" value="1"/>
</dbReference>
<dbReference type="SUPFAM" id="SSF81343">
    <property type="entry name" value="Fumarate reductase respiratory complex transmembrane subunits"/>
    <property type="match status" value="1"/>
</dbReference>
<protein>
    <recommendedName>
        <fullName evidence="11">Succinate dehydrogenase cytochrome b560 subunit, mitochondrial</fullName>
    </recommendedName>
</protein>
<dbReference type="InterPro" id="IPR000701">
    <property type="entry name" value="SuccDH_FuR_B_TM-su"/>
</dbReference>
<evidence type="ECO:0000256" key="8">
    <source>
        <dbReference type="SAM" id="Phobius"/>
    </source>
</evidence>
<dbReference type="InterPro" id="IPR034804">
    <property type="entry name" value="SQR/QFR_C/D"/>
</dbReference>
<dbReference type="PANTHER" id="PTHR10978">
    <property type="entry name" value="SUCCINATE DEHYDROGENASE CYTOCHROME B560 SUBUNIT"/>
    <property type="match status" value="1"/>
</dbReference>
<dbReference type="AlphaFoldDB" id="A0A7R9BPV6"/>
<dbReference type="NCBIfam" id="TIGR02970">
    <property type="entry name" value="succ_dehyd_cytB"/>
    <property type="match status" value="1"/>
</dbReference>
<evidence type="ECO:0000256" key="2">
    <source>
        <dbReference type="ARBA" id="ARBA00022617"/>
    </source>
</evidence>
<dbReference type="Pfam" id="PF01127">
    <property type="entry name" value="Sdh_cyt"/>
    <property type="match status" value="1"/>
</dbReference>
<dbReference type="Gene3D" id="1.20.1300.10">
    <property type="entry name" value="Fumarate reductase/succinate dehydrogenase, transmembrane subunit"/>
    <property type="match status" value="1"/>
</dbReference>
<reference evidence="9" key="1">
    <citation type="submission" date="2020-11" db="EMBL/GenBank/DDBJ databases">
        <authorList>
            <person name="Tran Van P."/>
        </authorList>
    </citation>
    <scope>NUCLEOTIDE SEQUENCE</scope>
</reference>
<comment type="subcellular location">
    <subcellularLocation>
        <location evidence="1">Membrane</location>
        <topology evidence="1">Multi-pass membrane protein</topology>
    </subcellularLocation>
</comment>
<feature type="transmembrane region" description="Helical" evidence="8">
    <location>
        <begin position="158"/>
        <end position="176"/>
    </location>
</feature>
<keyword evidence="6" id="KW-0408">Iron</keyword>
<evidence type="ECO:0000256" key="7">
    <source>
        <dbReference type="ARBA" id="ARBA00023136"/>
    </source>
</evidence>
<evidence type="ECO:0000256" key="6">
    <source>
        <dbReference type="ARBA" id="ARBA00023004"/>
    </source>
</evidence>
<evidence type="ECO:0000313" key="10">
    <source>
        <dbReference type="Proteomes" id="UP000678499"/>
    </source>
</evidence>
<keyword evidence="2" id="KW-0349">Heme</keyword>
<dbReference type="OrthoDB" id="588261at2759"/>
<evidence type="ECO:0000256" key="4">
    <source>
        <dbReference type="ARBA" id="ARBA00022723"/>
    </source>
</evidence>
<accession>A0A7R9BPV6</accession>
<name>A0A7R9BPV6_9CRUS</name>
<dbReference type="InterPro" id="IPR014314">
    <property type="entry name" value="Succ_DH_cytb556"/>
</dbReference>
<keyword evidence="10" id="KW-1185">Reference proteome</keyword>
<keyword evidence="7 8" id="KW-0472">Membrane</keyword>
<dbReference type="GO" id="GO:0016020">
    <property type="term" value="C:membrane"/>
    <property type="evidence" value="ECO:0007669"/>
    <property type="project" value="UniProtKB-SubCell"/>
</dbReference>